<evidence type="ECO:0000313" key="1">
    <source>
        <dbReference type="EMBL" id="TDD62807.1"/>
    </source>
</evidence>
<dbReference type="OrthoDB" id="3546290at2"/>
<reference evidence="1 2" key="1">
    <citation type="submission" date="2019-03" db="EMBL/GenBank/DDBJ databases">
        <title>Draft genome sequences of novel Actinobacteria.</title>
        <authorList>
            <person name="Sahin N."/>
            <person name="Ay H."/>
            <person name="Saygin H."/>
        </authorList>
    </citation>
    <scope>NUCLEOTIDE SEQUENCE [LARGE SCALE GENOMIC DNA]</scope>
    <source>
        <strain evidence="1 2">H3C3</strain>
    </source>
</reference>
<dbReference type="RefSeq" id="WP_131903373.1">
    <property type="nucleotide sequence ID" value="NZ_SMKU01000516.1"/>
</dbReference>
<keyword evidence="2" id="KW-1185">Reference proteome</keyword>
<name>A0A4V6PEA8_9ACTN</name>
<organism evidence="1 2">
    <name type="scientific">Actinomadura rubrisoli</name>
    <dbReference type="NCBI Taxonomy" id="2530368"/>
    <lineage>
        <taxon>Bacteria</taxon>
        <taxon>Bacillati</taxon>
        <taxon>Actinomycetota</taxon>
        <taxon>Actinomycetes</taxon>
        <taxon>Streptosporangiales</taxon>
        <taxon>Thermomonosporaceae</taxon>
        <taxon>Actinomadura</taxon>
    </lineage>
</organism>
<dbReference type="Proteomes" id="UP000294513">
    <property type="component" value="Unassembled WGS sequence"/>
</dbReference>
<dbReference type="AlphaFoldDB" id="A0A4V6PEA8"/>
<gene>
    <name evidence="1" type="ORF">E1298_44320</name>
</gene>
<dbReference type="EMBL" id="SMKU01000516">
    <property type="protein sequence ID" value="TDD62807.1"/>
    <property type="molecule type" value="Genomic_DNA"/>
</dbReference>
<accession>A0A4V6PEA8</accession>
<evidence type="ECO:0000313" key="2">
    <source>
        <dbReference type="Proteomes" id="UP000294513"/>
    </source>
</evidence>
<proteinExistence type="predicted"/>
<sequence length="101" mass="11392">MTFDNHGKIIRIVRDATQVLRNDDTGVLSIQRTPTFNIVGRDLCHAEYITVDGEYGQVCTPLRERRFYIRGPHAAPTDADDSVRFHDTIESALSEAMGRIS</sequence>
<comment type="caution">
    <text evidence="1">The sequence shown here is derived from an EMBL/GenBank/DDBJ whole genome shotgun (WGS) entry which is preliminary data.</text>
</comment>
<protein>
    <submittedName>
        <fullName evidence="1">Uncharacterized protein</fullName>
    </submittedName>
</protein>